<evidence type="ECO:0000256" key="10">
    <source>
        <dbReference type="SAM" id="MobiDB-lite"/>
    </source>
</evidence>
<evidence type="ECO:0000256" key="2">
    <source>
        <dbReference type="ARBA" id="ARBA00022448"/>
    </source>
</evidence>
<keyword evidence="6 9" id="KW-1133">Transmembrane helix</keyword>
<dbReference type="InterPro" id="IPR003369">
    <property type="entry name" value="TatA/B/E"/>
</dbReference>
<feature type="transmembrane region" description="Helical" evidence="9">
    <location>
        <begin position="6"/>
        <end position="22"/>
    </location>
</feature>
<keyword evidence="12" id="KW-1185">Reference proteome</keyword>
<evidence type="ECO:0000256" key="4">
    <source>
        <dbReference type="ARBA" id="ARBA00022692"/>
    </source>
</evidence>
<dbReference type="NCBIfam" id="NF001854">
    <property type="entry name" value="PRK00575.1"/>
    <property type="match status" value="1"/>
</dbReference>
<dbReference type="EMBL" id="JAAGOB010000001">
    <property type="protein sequence ID" value="NED94235.1"/>
    <property type="molecule type" value="Genomic_DNA"/>
</dbReference>
<keyword evidence="4 9" id="KW-0812">Transmembrane</keyword>
<feature type="compositionally biased region" description="Basic and acidic residues" evidence="10">
    <location>
        <begin position="68"/>
        <end position="95"/>
    </location>
</feature>
<dbReference type="Proteomes" id="UP000469185">
    <property type="component" value="Unassembled WGS sequence"/>
</dbReference>
<dbReference type="GO" id="GO:0008320">
    <property type="term" value="F:protein transmembrane transporter activity"/>
    <property type="evidence" value="ECO:0007669"/>
    <property type="project" value="UniProtKB-UniRule"/>
</dbReference>
<dbReference type="PANTHER" id="PTHR42982">
    <property type="entry name" value="SEC-INDEPENDENT PROTEIN TRANSLOCASE PROTEIN TATA"/>
    <property type="match status" value="1"/>
</dbReference>
<dbReference type="AlphaFoldDB" id="A0A6N9YH31"/>
<evidence type="ECO:0000256" key="8">
    <source>
        <dbReference type="ARBA" id="ARBA00023136"/>
    </source>
</evidence>
<evidence type="ECO:0000256" key="6">
    <source>
        <dbReference type="ARBA" id="ARBA00022989"/>
    </source>
</evidence>
<dbReference type="GO" id="GO:0043953">
    <property type="term" value="P:protein transport by the Tat complex"/>
    <property type="evidence" value="ECO:0007669"/>
    <property type="project" value="UniProtKB-UniRule"/>
</dbReference>
<dbReference type="NCBIfam" id="TIGR01411">
    <property type="entry name" value="tatAE"/>
    <property type="match status" value="1"/>
</dbReference>
<evidence type="ECO:0000256" key="3">
    <source>
        <dbReference type="ARBA" id="ARBA00022475"/>
    </source>
</evidence>
<keyword evidence="5 9" id="KW-0653">Protein transport</keyword>
<evidence type="ECO:0000313" key="11">
    <source>
        <dbReference type="EMBL" id="NED94235.1"/>
    </source>
</evidence>
<protein>
    <recommendedName>
        <fullName evidence="9">Sec-independent protein translocase protein TatA</fullName>
    </recommendedName>
</protein>
<comment type="caution">
    <text evidence="11">The sequence shown here is derived from an EMBL/GenBank/DDBJ whole genome shotgun (WGS) entry which is preliminary data.</text>
</comment>
<evidence type="ECO:0000256" key="9">
    <source>
        <dbReference type="HAMAP-Rule" id="MF_00236"/>
    </source>
</evidence>
<organism evidence="11 12">
    <name type="scientific">Phytoactinopolyspora alkaliphila</name>
    <dbReference type="NCBI Taxonomy" id="1783498"/>
    <lineage>
        <taxon>Bacteria</taxon>
        <taxon>Bacillati</taxon>
        <taxon>Actinomycetota</taxon>
        <taxon>Actinomycetes</taxon>
        <taxon>Jiangellales</taxon>
        <taxon>Jiangellaceae</taxon>
        <taxon>Phytoactinopolyspora</taxon>
    </lineage>
</organism>
<dbReference type="GO" id="GO:0033281">
    <property type="term" value="C:TAT protein transport complex"/>
    <property type="evidence" value="ECO:0007669"/>
    <property type="project" value="UniProtKB-UniRule"/>
</dbReference>
<gene>
    <name evidence="9" type="primary">tatA</name>
    <name evidence="11" type="ORF">G1H11_02815</name>
</gene>
<proteinExistence type="inferred from homology"/>
<keyword evidence="3 9" id="KW-1003">Cell membrane</keyword>
<dbReference type="HAMAP" id="MF_00236">
    <property type="entry name" value="TatA_E"/>
    <property type="match status" value="1"/>
</dbReference>
<keyword evidence="2 9" id="KW-0813">Transport</keyword>
<reference evidence="11 12" key="1">
    <citation type="submission" date="2020-02" db="EMBL/GenBank/DDBJ databases">
        <authorList>
            <person name="Li X.-J."/>
            <person name="Feng X.-M."/>
        </authorList>
    </citation>
    <scope>NUCLEOTIDE SEQUENCE [LARGE SCALE GENOMIC DNA]</scope>
    <source>
        <strain evidence="11 12">CGMCC 4.7225</strain>
    </source>
</reference>
<dbReference type="Pfam" id="PF02416">
    <property type="entry name" value="TatA_B_E"/>
    <property type="match status" value="1"/>
</dbReference>
<comment type="subcellular location">
    <subcellularLocation>
        <location evidence="1 9">Cell membrane</location>
        <topology evidence="1 9">Single-pass membrane protein</topology>
    </subcellularLocation>
</comment>
<feature type="region of interest" description="Disordered" evidence="10">
    <location>
        <begin position="49"/>
        <end position="95"/>
    </location>
</feature>
<dbReference type="Gene3D" id="1.20.5.3310">
    <property type="match status" value="1"/>
</dbReference>
<keyword evidence="7 9" id="KW-0811">Translocation</keyword>
<evidence type="ECO:0000256" key="5">
    <source>
        <dbReference type="ARBA" id="ARBA00022927"/>
    </source>
</evidence>
<dbReference type="InterPro" id="IPR006312">
    <property type="entry name" value="TatA/E"/>
</dbReference>
<evidence type="ECO:0000256" key="7">
    <source>
        <dbReference type="ARBA" id="ARBA00023010"/>
    </source>
</evidence>
<dbReference type="RefSeq" id="WP_163815756.1">
    <property type="nucleotide sequence ID" value="NZ_JAAGOB010000001.1"/>
</dbReference>
<accession>A0A6N9YH31</accession>
<evidence type="ECO:0000313" key="12">
    <source>
        <dbReference type="Proteomes" id="UP000469185"/>
    </source>
</evidence>
<keyword evidence="8 9" id="KW-0472">Membrane</keyword>
<evidence type="ECO:0000256" key="1">
    <source>
        <dbReference type="ARBA" id="ARBA00004162"/>
    </source>
</evidence>
<sequence>MFGMQGWQLVIVAAIIVLLFGAKRLPQMARGLGQSLKIFKAETKGLIDDDSAKDDSVVSESTAPGEPKSADARAVEPTKVETPADRVNESSGRDA</sequence>
<comment type="similarity">
    <text evidence="9">Belongs to the TatA/E family.</text>
</comment>
<dbReference type="PANTHER" id="PTHR42982:SF8">
    <property type="entry name" value="SEC-INDEPENDENT PROTEIN TRANSLOCASE PROTEIN TATA"/>
    <property type="match status" value="1"/>
</dbReference>
<comment type="function">
    <text evidence="9">Part of the twin-arginine translocation (Tat) system that transports large folded proteins containing a characteristic twin-arginine motif in their signal peptide across membranes. TatA could form the protein-conducting channel of the Tat system.</text>
</comment>
<name>A0A6N9YH31_9ACTN</name>
<comment type="subunit">
    <text evidence="9">The Tat system comprises two distinct complexes: a TatABC complex, containing multiple copies of TatA, TatB and TatC subunits, and a separate TatA complex, containing only TatA subunits. Substrates initially bind to the TatABC complex, which probably triggers association of the separate TatA complex to form the active translocon.</text>
</comment>